<reference evidence="2" key="1">
    <citation type="journal article" date="2014" name="Int. J. Syst. Evol. Microbiol.">
        <title>Complete genome of a new Firmicutes species belonging to the dominant human colonic microbiota ('Ruminococcus bicirculans') reveals two chromosomes and a selective capacity to utilize plant glucans.</title>
        <authorList>
            <consortium name="NISC Comparative Sequencing Program"/>
            <person name="Wegmann U."/>
            <person name="Louis P."/>
            <person name="Goesmann A."/>
            <person name="Henrissat B."/>
            <person name="Duncan S.H."/>
            <person name="Flint H.J."/>
        </authorList>
    </citation>
    <scope>NUCLEOTIDE SEQUENCE</scope>
    <source>
        <strain evidence="2">CGMCC 1.15287</strain>
    </source>
</reference>
<dbReference type="EMBL" id="BMHZ01000002">
    <property type="protein sequence ID" value="GGH03267.1"/>
    <property type="molecule type" value="Genomic_DNA"/>
</dbReference>
<dbReference type="EMBL" id="JACIEF010000001">
    <property type="protein sequence ID" value="MBB4106708.1"/>
    <property type="molecule type" value="Genomic_DNA"/>
</dbReference>
<proteinExistence type="predicted"/>
<feature type="region of interest" description="Disordered" evidence="1">
    <location>
        <begin position="32"/>
        <end position="60"/>
    </location>
</feature>
<reference evidence="3 4" key="3">
    <citation type="submission" date="2020-08" db="EMBL/GenBank/DDBJ databases">
        <title>Genomic Encyclopedia of Type Strains, Phase IV (KMG-IV): sequencing the most valuable type-strain genomes for metagenomic binning, comparative biology and taxonomic classification.</title>
        <authorList>
            <person name="Goeker M."/>
        </authorList>
    </citation>
    <scope>NUCLEOTIDE SEQUENCE [LARGE SCALE GENOMIC DNA]</scope>
    <source>
        <strain evidence="3 4">DSM 100774</strain>
    </source>
</reference>
<dbReference type="AlphaFoldDB" id="A0A7W6K7L6"/>
<reference evidence="2" key="4">
    <citation type="submission" date="2024-05" db="EMBL/GenBank/DDBJ databases">
        <authorList>
            <person name="Sun Q."/>
            <person name="Zhou Y."/>
        </authorList>
    </citation>
    <scope>NUCLEOTIDE SEQUENCE</scope>
    <source>
        <strain evidence="2">CGMCC 1.15287</strain>
    </source>
</reference>
<evidence type="ECO:0000313" key="2">
    <source>
        <dbReference type="EMBL" id="GGH03267.1"/>
    </source>
</evidence>
<name>A0A7W6K7L6_9SPHI</name>
<evidence type="ECO:0000313" key="3">
    <source>
        <dbReference type="EMBL" id="MBB4106708.1"/>
    </source>
</evidence>
<protein>
    <submittedName>
        <fullName evidence="3">Uncharacterized protein</fullName>
    </submittedName>
</protein>
<dbReference type="Proteomes" id="UP000642938">
    <property type="component" value="Unassembled WGS sequence"/>
</dbReference>
<evidence type="ECO:0000313" key="4">
    <source>
        <dbReference type="Proteomes" id="UP000532273"/>
    </source>
</evidence>
<keyword evidence="5" id="KW-1185">Reference proteome</keyword>
<accession>A0A7W6K7L6</accession>
<feature type="compositionally biased region" description="Polar residues" evidence="1">
    <location>
        <begin position="32"/>
        <end position="46"/>
    </location>
</feature>
<reference evidence="5" key="2">
    <citation type="journal article" date="2019" name="Int. J. Syst. Evol. Microbiol.">
        <title>The Global Catalogue of Microorganisms (GCM) 10K type strain sequencing project: providing services to taxonomists for standard genome sequencing and annotation.</title>
        <authorList>
            <consortium name="The Broad Institute Genomics Platform"/>
            <consortium name="The Broad Institute Genome Sequencing Center for Infectious Disease"/>
            <person name="Wu L."/>
            <person name="Ma J."/>
        </authorList>
    </citation>
    <scope>NUCLEOTIDE SEQUENCE [LARGE SCALE GENOMIC DNA]</scope>
    <source>
        <strain evidence="5">CGMCC 1.15287</strain>
    </source>
</reference>
<comment type="caution">
    <text evidence="3">The sequence shown here is derived from an EMBL/GenBank/DDBJ whole genome shotgun (WGS) entry which is preliminary data.</text>
</comment>
<dbReference type="RefSeq" id="WP_183759947.1">
    <property type="nucleotide sequence ID" value="NZ_BMHZ01000002.1"/>
</dbReference>
<sequence length="60" mass="6607">MKNTKLEKKTAFIFKRKAFMNLTKDQMRTVIGGNNPTDTVGQSTQPGCVEDKTTVGTVSL</sequence>
<evidence type="ECO:0000313" key="5">
    <source>
        <dbReference type="Proteomes" id="UP000642938"/>
    </source>
</evidence>
<organism evidence="3 4">
    <name type="scientific">Pedobacter zeae</name>
    <dbReference type="NCBI Taxonomy" id="1737356"/>
    <lineage>
        <taxon>Bacteria</taxon>
        <taxon>Pseudomonadati</taxon>
        <taxon>Bacteroidota</taxon>
        <taxon>Sphingobacteriia</taxon>
        <taxon>Sphingobacteriales</taxon>
        <taxon>Sphingobacteriaceae</taxon>
        <taxon>Pedobacter</taxon>
    </lineage>
</organism>
<gene>
    <name evidence="2" type="ORF">GCM10007422_18210</name>
    <name evidence="3" type="ORF">GGQ60_000668</name>
</gene>
<evidence type="ECO:0000256" key="1">
    <source>
        <dbReference type="SAM" id="MobiDB-lite"/>
    </source>
</evidence>
<dbReference type="Proteomes" id="UP000532273">
    <property type="component" value="Unassembled WGS sequence"/>
</dbReference>